<sequence length="198" mass="23324">MKKFYTIIGQQHIGKVNYGHKNMTLKCMFPITAHISTVIKEGEKFEVVAVDSFDTMDSHKNVELLKEELQESFNNSFEFHYVNAHFEHEQKSQIQTFMRLYETFKENDQVYFDITFGLKPTPMTVFVSCNYAQKFIPGLKICDVVYAHYTFGMDENYVHPIVDVTSLFLLNNLIESISRFEEKDPMKFLKTVFNFDEM</sequence>
<dbReference type="GeneID" id="66579375"/>
<dbReference type="AlphaFoldDB" id="A0A395W904"/>
<dbReference type="EMBL" id="QRYQ01000006">
    <property type="protein sequence ID" value="RGU92300.1"/>
    <property type="molecule type" value="Genomic_DNA"/>
</dbReference>
<protein>
    <recommendedName>
        <fullName evidence="3">CRISPR-associated protein</fullName>
    </recommendedName>
</protein>
<proteinExistence type="predicted"/>
<evidence type="ECO:0000313" key="1">
    <source>
        <dbReference type="EMBL" id="RGU92300.1"/>
    </source>
</evidence>
<evidence type="ECO:0000313" key="2">
    <source>
        <dbReference type="Proteomes" id="UP000265489"/>
    </source>
</evidence>
<name>A0A395W904_9FIRM</name>
<comment type="caution">
    <text evidence="1">The sequence shown here is derived from an EMBL/GenBank/DDBJ whole genome shotgun (WGS) entry which is preliminary data.</text>
</comment>
<dbReference type="RefSeq" id="WP_118324956.1">
    <property type="nucleotide sequence ID" value="NZ_JAQESM010000014.1"/>
</dbReference>
<gene>
    <name evidence="1" type="ORF">DWW32_04795</name>
</gene>
<reference evidence="1 2" key="1">
    <citation type="submission" date="2018-08" db="EMBL/GenBank/DDBJ databases">
        <title>A genome reference for cultivated species of the human gut microbiota.</title>
        <authorList>
            <person name="Zou Y."/>
            <person name="Xue W."/>
            <person name="Luo G."/>
        </authorList>
    </citation>
    <scope>NUCLEOTIDE SEQUENCE [LARGE SCALE GENOMIC DNA]</scope>
    <source>
        <strain evidence="1 2">AF15-20</strain>
    </source>
</reference>
<evidence type="ECO:0008006" key="3">
    <source>
        <dbReference type="Google" id="ProtNLM"/>
    </source>
</evidence>
<dbReference type="Proteomes" id="UP000265489">
    <property type="component" value="Unassembled WGS sequence"/>
</dbReference>
<accession>A0A395W904</accession>
<organism evidence="1 2">
    <name type="scientific">Holdemanella biformis</name>
    <dbReference type="NCBI Taxonomy" id="1735"/>
    <lineage>
        <taxon>Bacteria</taxon>
        <taxon>Bacillati</taxon>
        <taxon>Bacillota</taxon>
        <taxon>Erysipelotrichia</taxon>
        <taxon>Erysipelotrichales</taxon>
        <taxon>Erysipelotrichaceae</taxon>
        <taxon>Holdemanella</taxon>
    </lineage>
</organism>